<gene>
    <name evidence="2" type="ORF">OUY24_11625</name>
</gene>
<dbReference type="PROSITE" id="PS51318">
    <property type="entry name" value="TAT"/>
    <property type="match status" value="1"/>
</dbReference>
<evidence type="ECO:0000313" key="3">
    <source>
        <dbReference type="Proteomes" id="UP001212498"/>
    </source>
</evidence>
<dbReference type="InterPro" id="IPR006311">
    <property type="entry name" value="TAT_signal"/>
</dbReference>
<organism evidence="2 3">
    <name type="scientific">Nonomuraea ferruginea</name>
    <dbReference type="NCBI Taxonomy" id="46174"/>
    <lineage>
        <taxon>Bacteria</taxon>
        <taxon>Bacillati</taxon>
        <taxon>Actinomycetota</taxon>
        <taxon>Actinomycetes</taxon>
        <taxon>Streptosporangiales</taxon>
        <taxon>Streptosporangiaceae</taxon>
        <taxon>Nonomuraea</taxon>
    </lineage>
</organism>
<reference evidence="2 3" key="1">
    <citation type="submission" date="2022-11" db="EMBL/GenBank/DDBJ databases">
        <title>Nonomuraea corallina sp. nov., a new species of the genus Nonomuraea isolated from sea side sediment in Thai sea.</title>
        <authorList>
            <person name="Ngamcharungchit C."/>
            <person name="Matsumoto A."/>
            <person name="Suriyachadkun C."/>
            <person name="Panbangred W."/>
            <person name="Inahashi Y."/>
            <person name="Intra B."/>
        </authorList>
    </citation>
    <scope>NUCLEOTIDE SEQUENCE [LARGE SCALE GENOMIC DNA]</scope>
    <source>
        <strain evidence="2 3">DSM 43553</strain>
    </source>
</reference>
<proteinExistence type="predicted"/>
<dbReference type="RefSeq" id="WP_271276238.1">
    <property type="nucleotide sequence ID" value="NZ_BAABFD010000002.1"/>
</dbReference>
<evidence type="ECO:0000256" key="1">
    <source>
        <dbReference type="SAM" id="SignalP"/>
    </source>
</evidence>
<evidence type="ECO:0000313" key="2">
    <source>
        <dbReference type="EMBL" id="MDA0641270.1"/>
    </source>
</evidence>
<accession>A0ABT4SWJ3</accession>
<protein>
    <submittedName>
        <fullName evidence="2">Uncharacterized protein</fullName>
    </submittedName>
</protein>
<keyword evidence="1" id="KW-0732">Signal</keyword>
<dbReference type="EMBL" id="JAPNUD010000022">
    <property type="protein sequence ID" value="MDA0641270.1"/>
    <property type="molecule type" value="Genomic_DNA"/>
</dbReference>
<feature type="chain" id="PRO_5046785624" evidence="1">
    <location>
        <begin position="20"/>
        <end position="162"/>
    </location>
</feature>
<feature type="signal peptide" evidence="1">
    <location>
        <begin position="1"/>
        <end position="19"/>
    </location>
</feature>
<keyword evidence="3" id="KW-1185">Reference proteome</keyword>
<name>A0ABT4SWJ3_9ACTN</name>
<comment type="caution">
    <text evidence="2">The sequence shown here is derived from an EMBL/GenBank/DDBJ whole genome shotgun (WGS) entry which is preliminary data.</text>
</comment>
<dbReference type="Proteomes" id="UP001212498">
    <property type="component" value="Unassembled WGS sequence"/>
</dbReference>
<sequence>MRRSLRTVLTLAAASAATAVVMGAPAAASTDPQPLIMNPPTQNWGSYYSSNFKAKAKGTVKANWNPAHTKNDVRIKGKLYDLDFRTLQQGGKCAFVQIRVHHLYQPNWKWDEAGAYKLCNAGHVKNFTFWKHNVDKVRIRVSQIGYYSNNLTKRGAWHQVTI</sequence>